<dbReference type="KEGG" id="cbv:U729_524"/>
<feature type="domain" description="Glycosyltransferase subfamily 4-like N-terminal" evidence="2">
    <location>
        <begin position="13"/>
        <end position="175"/>
    </location>
</feature>
<evidence type="ECO:0000313" key="4">
    <source>
        <dbReference type="Proteomes" id="UP000030635"/>
    </source>
</evidence>
<name>A0A0A7FVZ6_9CLOT</name>
<dbReference type="Proteomes" id="UP000030635">
    <property type="component" value="Chromosome"/>
</dbReference>
<dbReference type="PANTHER" id="PTHR12526:SF630">
    <property type="entry name" value="GLYCOSYLTRANSFERASE"/>
    <property type="match status" value="1"/>
</dbReference>
<evidence type="ECO:0000259" key="2">
    <source>
        <dbReference type="Pfam" id="PF13439"/>
    </source>
</evidence>
<evidence type="ECO:0000259" key="1">
    <source>
        <dbReference type="Pfam" id="PF00534"/>
    </source>
</evidence>
<dbReference type="STRING" id="1561.NPD11_2464"/>
<feature type="domain" description="Glycosyl transferase family 1" evidence="1">
    <location>
        <begin position="187"/>
        <end position="351"/>
    </location>
</feature>
<evidence type="ECO:0000313" key="3">
    <source>
        <dbReference type="EMBL" id="AIY83772.1"/>
    </source>
</evidence>
<accession>A0A0A7FVZ6</accession>
<dbReference type="Pfam" id="PF00534">
    <property type="entry name" value="Glycos_transf_1"/>
    <property type="match status" value="1"/>
</dbReference>
<gene>
    <name evidence="3" type="ORF">U729_524</name>
</gene>
<dbReference type="Gene3D" id="3.40.50.2000">
    <property type="entry name" value="Glycogen Phosphorylase B"/>
    <property type="match status" value="2"/>
</dbReference>
<keyword evidence="4" id="KW-1185">Reference proteome</keyword>
<dbReference type="InterPro" id="IPR001296">
    <property type="entry name" value="Glyco_trans_1"/>
</dbReference>
<dbReference type="OrthoDB" id="9806653at2"/>
<dbReference type="GO" id="GO:0016757">
    <property type="term" value="F:glycosyltransferase activity"/>
    <property type="evidence" value="ECO:0007669"/>
    <property type="project" value="InterPro"/>
</dbReference>
<dbReference type="Pfam" id="PF13439">
    <property type="entry name" value="Glyco_transf_4"/>
    <property type="match status" value="1"/>
</dbReference>
<dbReference type="CDD" id="cd03808">
    <property type="entry name" value="GT4_CapM-like"/>
    <property type="match status" value="1"/>
</dbReference>
<dbReference type="SUPFAM" id="SSF53756">
    <property type="entry name" value="UDP-Glycosyltransferase/glycogen phosphorylase"/>
    <property type="match status" value="1"/>
</dbReference>
<keyword evidence="3" id="KW-0808">Transferase</keyword>
<sequence>MKKKIMHIVESAGGVEVYIKMLLKYMDSNKYEHILVCSNDYCKNDFDSSVKAFEQIDMIREINFKKDYMSIKKVRRLIKHYNPDIVYSHSSKGGAIGRIANLGIGKKQLYNPHGWAFNMDCSNIKKKVYTMIEKFLSKFTSKIVAISEAEKDSALQNKICNSEKIEVIFNGIDIDKYNEDKKNYIINRNNLNIPKDAFVVGMVGRISRQKSPDIFVKAARKIKDNIPNAFFIIVGDGDEREEILQLITKLNLEESFLITGWVDNPMEYIQIFDLAMLISRWEGFGLAIAEYMVSKKPIVATDIDAIPNLIKHDESGYLARVDNVDSIVKGVLKIYEDSVYKEKLVNNAFKRVNEKFDIKRVAKEHEKLIDDLSRR</sequence>
<organism evidence="3 4">
    <name type="scientific">Clostridium baratii str. Sullivan</name>
    <dbReference type="NCBI Taxonomy" id="1415775"/>
    <lineage>
        <taxon>Bacteria</taxon>
        <taxon>Bacillati</taxon>
        <taxon>Bacillota</taxon>
        <taxon>Clostridia</taxon>
        <taxon>Eubacteriales</taxon>
        <taxon>Clostridiaceae</taxon>
        <taxon>Clostridium</taxon>
    </lineage>
</organism>
<dbReference type="HOGENOM" id="CLU_009583_0_1_9"/>
<dbReference type="AlphaFoldDB" id="A0A0A7FVZ6"/>
<dbReference type="PANTHER" id="PTHR12526">
    <property type="entry name" value="GLYCOSYLTRANSFERASE"/>
    <property type="match status" value="1"/>
</dbReference>
<proteinExistence type="predicted"/>
<dbReference type="RefSeq" id="WP_039311373.1">
    <property type="nucleotide sequence ID" value="NZ_CP006905.1"/>
</dbReference>
<protein>
    <submittedName>
        <fullName evidence="3">Glycosyl transferases group 1 family protein</fullName>
    </submittedName>
</protein>
<dbReference type="EMBL" id="CP006905">
    <property type="protein sequence ID" value="AIY83772.1"/>
    <property type="molecule type" value="Genomic_DNA"/>
</dbReference>
<dbReference type="InterPro" id="IPR028098">
    <property type="entry name" value="Glyco_trans_4-like_N"/>
</dbReference>
<dbReference type="eggNOG" id="COG0297">
    <property type="taxonomic scope" value="Bacteria"/>
</dbReference>
<reference evidence="3 4" key="1">
    <citation type="journal article" date="2015" name="Infect. Genet. Evol.">
        <title>Genomic sequences of six botulinum neurotoxin-producing strains representing three clostridial species illustrate the mobility and diversity of botulinum neurotoxin genes.</title>
        <authorList>
            <person name="Smith T.J."/>
            <person name="Hill K.K."/>
            <person name="Xie G."/>
            <person name="Foley B.T."/>
            <person name="Williamson C.H."/>
            <person name="Foster J.T."/>
            <person name="Johnson S.L."/>
            <person name="Chertkov O."/>
            <person name="Teshima H."/>
            <person name="Gibbons H.S."/>
            <person name="Johnsky L.A."/>
            <person name="Karavis M.A."/>
            <person name="Smith L.A."/>
        </authorList>
    </citation>
    <scope>NUCLEOTIDE SEQUENCE [LARGE SCALE GENOMIC DNA]</scope>
    <source>
        <strain evidence="3">Sullivan</strain>
    </source>
</reference>